<sequence length="120" mass="13703">MDAISGHDPQQETKKKAKSFLTRIAVMVTAMTIRSRPRGLDRHQLSINAPLAALFKGEPPWVRKLRFCSALERETPWESSIDDPINPRSKEEVQVRRRSLIPSFPSSSLYFLLLSNDLNL</sequence>
<dbReference type="EMBL" id="OZ034819">
    <property type="protein sequence ID" value="CAL1395776.1"/>
    <property type="molecule type" value="Genomic_DNA"/>
</dbReference>
<reference evidence="1 2" key="1">
    <citation type="submission" date="2024-04" db="EMBL/GenBank/DDBJ databases">
        <authorList>
            <person name="Fracassetti M."/>
        </authorList>
    </citation>
    <scope>NUCLEOTIDE SEQUENCE [LARGE SCALE GENOMIC DNA]</scope>
</reference>
<organism evidence="1 2">
    <name type="scientific">Linum trigynum</name>
    <dbReference type="NCBI Taxonomy" id="586398"/>
    <lineage>
        <taxon>Eukaryota</taxon>
        <taxon>Viridiplantae</taxon>
        <taxon>Streptophyta</taxon>
        <taxon>Embryophyta</taxon>
        <taxon>Tracheophyta</taxon>
        <taxon>Spermatophyta</taxon>
        <taxon>Magnoliopsida</taxon>
        <taxon>eudicotyledons</taxon>
        <taxon>Gunneridae</taxon>
        <taxon>Pentapetalae</taxon>
        <taxon>rosids</taxon>
        <taxon>fabids</taxon>
        <taxon>Malpighiales</taxon>
        <taxon>Linaceae</taxon>
        <taxon>Linum</taxon>
    </lineage>
</organism>
<accession>A0AAV2FBX0</accession>
<evidence type="ECO:0000313" key="1">
    <source>
        <dbReference type="EMBL" id="CAL1395776.1"/>
    </source>
</evidence>
<gene>
    <name evidence="1" type="ORF">LTRI10_LOCUS36181</name>
</gene>
<proteinExistence type="predicted"/>
<name>A0AAV2FBX0_9ROSI</name>
<dbReference type="Proteomes" id="UP001497516">
    <property type="component" value="Chromosome 6"/>
</dbReference>
<dbReference type="AlphaFoldDB" id="A0AAV2FBX0"/>
<keyword evidence="2" id="KW-1185">Reference proteome</keyword>
<protein>
    <submittedName>
        <fullName evidence="1">Uncharacterized protein</fullName>
    </submittedName>
</protein>
<evidence type="ECO:0000313" key="2">
    <source>
        <dbReference type="Proteomes" id="UP001497516"/>
    </source>
</evidence>